<feature type="region of interest" description="Disordered" evidence="1">
    <location>
        <begin position="560"/>
        <end position="579"/>
    </location>
</feature>
<keyword evidence="4" id="KW-1185">Reference proteome</keyword>
<evidence type="ECO:0000259" key="2">
    <source>
        <dbReference type="Pfam" id="PF20231"/>
    </source>
</evidence>
<evidence type="ECO:0000313" key="3">
    <source>
        <dbReference type="EMBL" id="KAK2546802.1"/>
    </source>
</evidence>
<proteinExistence type="predicted"/>
<dbReference type="Proteomes" id="UP001249851">
    <property type="component" value="Unassembled WGS sequence"/>
</dbReference>
<name>A0AAD9PPU2_ACRCE</name>
<evidence type="ECO:0000256" key="1">
    <source>
        <dbReference type="SAM" id="MobiDB-lite"/>
    </source>
</evidence>
<sequence length="646" mass="74052">MSTLNFSEIMKEIQTLCPTVFAILSQMILLDQNPGERTAPLALLYGLIVFQRCHEMSLIQRVNTVLLTEGDASQELVDRLHKYGFCLSKTMKYTIQDEIGQHFLDHAVELLKQGRKFVLVLDNIDWDVRVHDMRSDHQNKSVHAVATSIVFNRVSSDHLPDDKPKKNLADCNLKDLLMLTDEEKRCTRERYKIFLGRILCEWFPAFDFFKEILPSRTPCQYQLEMNFKSAVVTLPVLLKDEKKYADLVDVLDQLEAWVREIYAKAGLCVPLEEGHVPPGPPIAAPSRPDQPLSHMPPETIADDPLARVRIPCFGDQLTRVRLAGAKDLRAGSHTPQDRLNHLYPFRIVDWHTKRSFLKLVFKRLYTNSGREMGTMRYFREKMQRRNVTQDVKHYEDCEQLFLSIGRCFAVEALIQFFNMVDQNGVPTKNRPPYYMLEVGNNKQDAVREGNGARLATLHKVLVQHFKSCPGFNSYAIEMLINVVQNEVFLTDAEAHNCVWASTANWTGGPGRNVEIDLLQENRNKDLKKQIKAMGANKTNKAIDRSSRASGGERQIAENYDQQVNRPVHSSSHSHQSSVLDDKKILANLRTLKPFNTIPNRKHDSFQEISSDPLATLDETELARWLSRHKKNLLLDAPIILDNEDEI</sequence>
<gene>
    <name evidence="3" type="ORF">P5673_033549</name>
</gene>
<reference evidence="3" key="2">
    <citation type="journal article" date="2023" name="Science">
        <title>Genomic signatures of disease resistance in endangered staghorn corals.</title>
        <authorList>
            <person name="Vollmer S.V."/>
            <person name="Selwyn J.D."/>
            <person name="Despard B.A."/>
            <person name="Roesel C.L."/>
        </authorList>
    </citation>
    <scope>NUCLEOTIDE SEQUENCE</scope>
    <source>
        <strain evidence="3">K2</strain>
    </source>
</reference>
<protein>
    <recommendedName>
        <fullName evidence="2">DUF6589 domain-containing protein</fullName>
    </recommendedName>
</protein>
<dbReference type="Pfam" id="PF20231">
    <property type="entry name" value="DUF6589"/>
    <property type="match status" value="2"/>
</dbReference>
<evidence type="ECO:0000313" key="4">
    <source>
        <dbReference type="Proteomes" id="UP001249851"/>
    </source>
</evidence>
<accession>A0AAD9PPU2</accession>
<feature type="domain" description="DUF6589" evidence="2">
    <location>
        <begin position="171"/>
        <end position="405"/>
    </location>
</feature>
<dbReference type="InterPro" id="IPR046496">
    <property type="entry name" value="DUF6589"/>
</dbReference>
<reference evidence="3" key="1">
    <citation type="journal article" date="2023" name="G3 (Bethesda)">
        <title>Whole genome assembly and annotation of the endangered Caribbean coral Acropora cervicornis.</title>
        <authorList>
            <person name="Selwyn J.D."/>
            <person name="Vollmer S.V."/>
        </authorList>
    </citation>
    <scope>NUCLEOTIDE SEQUENCE</scope>
    <source>
        <strain evidence="3">K2</strain>
    </source>
</reference>
<feature type="region of interest" description="Disordered" evidence="1">
    <location>
        <begin position="534"/>
        <end position="554"/>
    </location>
</feature>
<dbReference type="AlphaFoldDB" id="A0AAD9PPU2"/>
<organism evidence="3 4">
    <name type="scientific">Acropora cervicornis</name>
    <name type="common">Staghorn coral</name>
    <dbReference type="NCBI Taxonomy" id="6130"/>
    <lineage>
        <taxon>Eukaryota</taxon>
        <taxon>Metazoa</taxon>
        <taxon>Cnidaria</taxon>
        <taxon>Anthozoa</taxon>
        <taxon>Hexacorallia</taxon>
        <taxon>Scleractinia</taxon>
        <taxon>Astrocoeniina</taxon>
        <taxon>Acroporidae</taxon>
        <taxon>Acropora</taxon>
    </lineage>
</organism>
<dbReference type="EMBL" id="JARQWQ010000276">
    <property type="protein sequence ID" value="KAK2546802.1"/>
    <property type="molecule type" value="Genomic_DNA"/>
</dbReference>
<comment type="caution">
    <text evidence="3">The sequence shown here is derived from an EMBL/GenBank/DDBJ whole genome shotgun (WGS) entry which is preliminary data.</text>
</comment>
<feature type="compositionally biased region" description="Low complexity" evidence="1">
    <location>
        <begin position="568"/>
        <end position="577"/>
    </location>
</feature>
<feature type="domain" description="DUF6589" evidence="2">
    <location>
        <begin position="443"/>
        <end position="572"/>
    </location>
</feature>